<protein>
    <recommendedName>
        <fullName evidence="3">histidine kinase</fullName>
        <ecNumber evidence="3">2.7.13.3</ecNumber>
    </recommendedName>
</protein>
<dbReference type="PANTHER" id="PTHR45453">
    <property type="entry name" value="PHOSPHATE REGULON SENSOR PROTEIN PHOR"/>
    <property type="match status" value="1"/>
</dbReference>
<keyword evidence="6" id="KW-0808">Transferase</keyword>
<evidence type="ECO:0000256" key="8">
    <source>
        <dbReference type="ARBA" id="ARBA00022777"/>
    </source>
</evidence>
<evidence type="ECO:0000256" key="3">
    <source>
        <dbReference type="ARBA" id="ARBA00012438"/>
    </source>
</evidence>
<comment type="subcellular location">
    <subcellularLocation>
        <location evidence="2">Cell membrane</location>
    </subcellularLocation>
</comment>
<dbReference type="Pfam" id="PF00512">
    <property type="entry name" value="HisKA"/>
    <property type="match status" value="1"/>
</dbReference>
<dbReference type="Pfam" id="PF02518">
    <property type="entry name" value="HATPase_c"/>
    <property type="match status" value="1"/>
</dbReference>
<dbReference type="Pfam" id="PF00672">
    <property type="entry name" value="HAMP"/>
    <property type="match status" value="1"/>
</dbReference>
<evidence type="ECO:0000256" key="6">
    <source>
        <dbReference type="ARBA" id="ARBA00022679"/>
    </source>
</evidence>
<dbReference type="Gene3D" id="3.30.450.20">
    <property type="entry name" value="PAS domain"/>
    <property type="match status" value="1"/>
</dbReference>
<dbReference type="InterPro" id="IPR036890">
    <property type="entry name" value="HATPase_C_sf"/>
</dbReference>
<comment type="catalytic activity">
    <reaction evidence="1">
        <text>ATP + protein L-histidine = ADP + protein N-phospho-L-histidine.</text>
        <dbReference type="EC" id="2.7.13.3"/>
    </reaction>
</comment>
<evidence type="ECO:0000256" key="4">
    <source>
        <dbReference type="ARBA" id="ARBA00022475"/>
    </source>
</evidence>
<dbReference type="GO" id="GO:0004721">
    <property type="term" value="F:phosphoprotein phosphatase activity"/>
    <property type="evidence" value="ECO:0007669"/>
    <property type="project" value="TreeGrafter"/>
</dbReference>
<evidence type="ECO:0000256" key="5">
    <source>
        <dbReference type="ARBA" id="ARBA00022553"/>
    </source>
</evidence>
<dbReference type="PROSITE" id="PS50109">
    <property type="entry name" value="HIS_KIN"/>
    <property type="match status" value="1"/>
</dbReference>
<dbReference type="EC" id="2.7.13.3" evidence="3"/>
<dbReference type="InterPro" id="IPR003661">
    <property type="entry name" value="HisK_dim/P_dom"/>
</dbReference>
<evidence type="ECO:0000256" key="11">
    <source>
        <dbReference type="ARBA" id="ARBA00023136"/>
    </source>
</evidence>
<dbReference type="InterPro" id="IPR050351">
    <property type="entry name" value="BphY/WalK/GraS-like"/>
</dbReference>
<evidence type="ECO:0000313" key="16">
    <source>
        <dbReference type="EMBL" id="HEN16926.1"/>
    </source>
</evidence>
<dbReference type="PROSITE" id="PS50112">
    <property type="entry name" value="PAS"/>
    <property type="match status" value="1"/>
</dbReference>
<dbReference type="InterPro" id="IPR035965">
    <property type="entry name" value="PAS-like_dom_sf"/>
</dbReference>
<dbReference type="CDD" id="cd00130">
    <property type="entry name" value="PAS"/>
    <property type="match status" value="1"/>
</dbReference>
<evidence type="ECO:0000259" key="15">
    <source>
        <dbReference type="PROSITE" id="PS50885"/>
    </source>
</evidence>
<dbReference type="GO" id="GO:0005886">
    <property type="term" value="C:plasma membrane"/>
    <property type="evidence" value="ECO:0007669"/>
    <property type="project" value="UniProtKB-SubCell"/>
</dbReference>
<accession>A0A7C2K019</accession>
<dbReference type="GO" id="GO:0000155">
    <property type="term" value="F:phosphorelay sensor kinase activity"/>
    <property type="evidence" value="ECO:0007669"/>
    <property type="project" value="InterPro"/>
</dbReference>
<sequence>MLSSQLFWRVFVVLAALTTGTAVAWVLLPGAVAAPVMAALTVAACIIVVRHIIGPLEALTRAAQQIAGGESPADVPVHSHNEIGRLAAAFNSMGQQLSSRIHDLQEQRRQSEQNHARLETVLGAMLEGVLAIDVDQRLLFANNAALRLLDLKPTGMIGRPIWEGVRQAAVQELVRQAFAGENPPRLEFDLPRTHSTVAATVSRLPGDPSPGIVLVLHDVTELRRLENLRREFVQNVSHELKTPLSSISAYADTLLEGALEDEGCNRQFVERIAEQADRLHTLILDLLALARLEGDEHAFDVEPTDVTRIVTASLDAHAGVAQAKQLTLTADGPGEPVFGLADDEGLRTILDNLLDNAINYTPEGGQITVRWRQDGSAVHIAVTDTGVGIAREHQARIFQRFYRIDKARSRELGGTGLGLAIVKHLCQVFGGSISVHSALGQGSTFTVELRAAPQLATV</sequence>
<dbReference type="SMART" id="SM00091">
    <property type="entry name" value="PAS"/>
    <property type="match status" value="1"/>
</dbReference>
<dbReference type="InterPro" id="IPR036097">
    <property type="entry name" value="HisK_dim/P_sf"/>
</dbReference>
<keyword evidence="5" id="KW-0597">Phosphoprotein</keyword>
<comment type="caution">
    <text evidence="16">The sequence shown here is derived from an EMBL/GenBank/DDBJ whole genome shotgun (WGS) entry which is preliminary data.</text>
</comment>
<dbReference type="SUPFAM" id="SSF55874">
    <property type="entry name" value="ATPase domain of HSP90 chaperone/DNA topoisomerase II/histidine kinase"/>
    <property type="match status" value="1"/>
</dbReference>
<keyword evidence="4" id="KW-1003">Cell membrane</keyword>
<dbReference type="Pfam" id="PF08448">
    <property type="entry name" value="PAS_4"/>
    <property type="match status" value="1"/>
</dbReference>
<dbReference type="Gene3D" id="3.30.565.10">
    <property type="entry name" value="Histidine kinase-like ATPase, C-terminal domain"/>
    <property type="match status" value="1"/>
</dbReference>
<name>A0A7C2K019_9PLAN</name>
<dbReference type="Gene3D" id="6.10.340.10">
    <property type="match status" value="1"/>
</dbReference>
<feature type="domain" description="PAS" evidence="14">
    <location>
        <begin position="114"/>
        <end position="159"/>
    </location>
</feature>
<dbReference type="PROSITE" id="PS50885">
    <property type="entry name" value="HAMP"/>
    <property type="match status" value="1"/>
</dbReference>
<dbReference type="SUPFAM" id="SSF158472">
    <property type="entry name" value="HAMP domain-like"/>
    <property type="match status" value="1"/>
</dbReference>
<keyword evidence="11" id="KW-0472">Membrane</keyword>
<keyword evidence="10" id="KW-0902">Two-component regulatory system</keyword>
<dbReference type="FunFam" id="1.10.287.130:FF:000008">
    <property type="entry name" value="Two-component sensor histidine kinase"/>
    <property type="match status" value="1"/>
</dbReference>
<feature type="domain" description="HAMP" evidence="15">
    <location>
        <begin position="50"/>
        <end position="102"/>
    </location>
</feature>
<dbReference type="SMART" id="SM00304">
    <property type="entry name" value="HAMP"/>
    <property type="match status" value="1"/>
</dbReference>
<evidence type="ECO:0000259" key="13">
    <source>
        <dbReference type="PROSITE" id="PS50109"/>
    </source>
</evidence>
<keyword evidence="7" id="KW-0547">Nucleotide-binding</keyword>
<dbReference type="PRINTS" id="PR00344">
    <property type="entry name" value="BCTRLSENSOR"/>
</dbReference>
<gene>
    <name evidence="16" type="ORF">ENQ76_15810</name>
</gene>
<evidence type="ECO:0000256" key="7">
    <source>
        <dbReference type="ARBA" id="ARBA00022741"/>
    </source>
</evidence>
<dbReference type="InterPro" id="IPR003660">
    <property type="entry name" value="HAMP_dom"/>
</dbReference>
<dbReference type="EMBL" id="DSOK01000433">
    <property type="protein sequence ID" value="HEN16926.1"/>
    <property type="molecule type" value="Genomic_DNA"/>
</dbReference>
<dbReference type="CDD" id="cd16922">
    <property type="entry name" value="HATPase_EvgS-ArcB-TorS-like"/>
    <property type="match status" value="1"/>
</dbReference>
<dbReference type="PANTHER" id="PTHR45453:SF1">
    <property type="entry name" value="PHOSPHATE REGULON SENSOR PROTEIN PHOR"/>
    <property type="match status" value="1"/>
</dbReference>
<dbReference type="InterPro" id="IPR004358">
    <property type="entry name" value="Sig_transdc_His_kin-like_C"/>
</dbReference>
<dbReference type="InterPro" id="IPR005467">
    <property type="entry name" value="His_kinase_dom"/>
</dbReference>
<evidence type="ECO:0000259" key="14">
    <source>
        <dbReference type="PROSITE" id="PS50112"/>
    </source>
</evidence>
<evidence type="ECO:0000256" key="12">
    <source>
        <dbReference type="SAM" id="Coils"/>
    </source>
</evidence>
<reference evidence="16" key="1">
    <citation type="journal article" date="2020" name="mSystems">
        <title>Genome- and Community-Level Interaction Insights into Carbon Utilization and Element Cycling Functions of Hydrothermarchaeota in Hydrothermal Sediment.</title>
        <authorList>
            <person name="Zhou Z."/>
            <person name="Liu Y."/>
            <person name="Xu W."/>
            <person name="Pan J."/>
            <person name="Luo Z.H."/>
            <person name="Li M."/>
        </authorList>
    </citation>
    <scope>NUCLEOTIDE SEQUENCE [LARGE SCALE GENOMIC DNA]</scope>
    <source>
        <strain evidence="16">SpSt-339</strain>
    </source>
</reference>
<dbReference type="InterPro" id="IPR013656">
    <property type="entry name" value="PAS_4"/>
</dbReference>
<dbReference type="CDD" id="cd00082">
    <property type="entry name" value="HisKA"/>
    <property type="match status" value="1"/>
</dbReference>
<evidence type="ECO:0000256" key="2">
    <source>
        <dbReference type="ARBA" id="ARBA00004236"/>
    </source>
</evidence>
<dbReference type="Gene3D" id="1.10.287.130">
    <property type="match status" value="1"/>
</dbReference>
<evidence type="ECO:0000256" key="1">
    <source>
        <dbReference type="ARBA" id="ARBA00000085"/>
    </source>
</evidence>
<keyword evidence="9" id="KW-0067">ATP-binding</keyword>
<dbReference type="SUPFAM" id="SSF55785">
    <property type="entry name" value="PYP-like sensor domain (PAS domain)"/>
    <property type="match status" value="1"/>
</dbReference>
<dbReference type="GO" id="GO:0016036">
    <property type="term" value="P:cellular response to phosphate starvation"/>
    <property type="evidence" value="ECO:0007669"/>
    <property type="project" value="TreeGrafter"/>
</dbReference>
<dbReference type="AlphaFoldDB" id="A0A7C2K019"/>
<dbReference type="InterPro" id="IPR003594">
    <property type="entry name" value="HATPase_dom"/>
</dbReference>
<dbReference type="InterPro" id="IPR000014">
    <property type="entry name" value="PAS"/>
</dbReference>
<organism evidence="16">
    <name type="scientific">Schlesneria paludicola</name>
    <dbReference type="NCBI Taxonomy" id="360056"/>
    <lineage>
        <taxon>Bacteria</taxon>
        <taxon>Pseudomonadati</taxon>
        <taxon>Planctomycetota</taxon>
        <taxon>Planctomycetia</taxon>
        <taxon>Planctomycetales</taxon>
        <taxon>Planctomycetaceae</taxon>
        <taxon>Schlesneria</taxon>
    </lineage>
</organism>
<proteinExistence type="predicted"/>
<feature type="domain" description="Histidine kinase" evidence="13">
    <location>
        <begin position="235"/>
        <end position="453"/>
    </location>
</feature>
<dbReference type="FunFam" id="3.30.565.10:FF:000023">
    <property type="entry name" value="PAS domain-containing sensor histidine kinase"/>
    <property type="match status" value="1"/>
</dbReference>
<keyword evidence="8 16" id="KW-0418">Kinase</keyword>
<dbReference type="SUPFAM" id="SSF47384">
    <property type="entry name" value="Homodimeric domain of signal transducing histidine kinase"/>
    <property type="match status" value="1"/>
</dbReference>
<evidence type="ECO:0000256" key="9">
    <source>
        <dbReference type="ARBA" id="ARBA00022840"/>
    </source>
</evidence>
<dbReference type="SMART" id="SM00388">
    <property type="entry name" value="HisKA"/>
    <property type="match status" value="1"/>
</dbReference>
<dbReference type="GO" id="GO:0005524">
    <property type="term" value="F:ATP binding"/>
    <property type="evidence" value="ECO:0007669"/>
    <property type="project" value="UniProtKB-KW"/>
</dbReference>
<dbReference type="SMART" id="SM00387">
    <property type="entry name" value="HATPase_c"/>
    <property type="match status" value="1"/>
</dbReference>
<dbReference type="CDD" id="cd06225">
    <property type="entry name" value="HAMP"/>
    <property type="match status" value="1"/>
</dbReference>
<evidence type="ECO:0000256" key="10">
    <source>
        <dbReference type="ARBA" id="ARBA00023012"/>
    </source>
</evidence>
<dbReference type="NCBIfam" id="TIGR00229">
    <property type="entry name" value="sensory_box"/>
    <property type="match status" value="1"/>
</dbReference>
<feature type="coiled-coil region" evidence="12">
    <location>
        <begin position="94"/>
        <end position="121"/>
    </location>
</feature>
<keyword evidence="12" id="KW-0175">Coiled coil</keyword>